<accession>A0A1R1PHH7</accession>
<protein>
    <submittedName>
        <fullName evidence="1">Uncharacterized protein</fullName>
    </submittedName>
</protein>
<dbReference type="EMBL" id="LSSK01001203">
    <property type="protein sequence ID" value="OMH80398.1"/>
    <property type="molecule type" value="Genomic_DNA"/>
</dbReference>
<dbReference type="AlphaFoldDB" id="A0A1R1PHH7"/>
<gene>
    <name evidence="1" type="ORF">AX774_g6164</name>
</gene>
<evidence type="ECO:0000313" key="1">
    <source>
        <dbReference type="EMBL" id="OMH80398.1"/>
    </source>
</evidence>
<keyword evidence="2" id="KW-1185">Reference proteome</keyword>
<sequence length="217" mass="24547">MDNQDSIATEELGHPLFAQRIITIQSVEGVAQVLTANGVIDYNYKLVGDEGSVLGYIRSKIEKIYLSANRSSDTSIHYYFYDAAGNWLFEAIKDLLYIDFSLTVRSASPYATIGYIEPSSSRYGVTKLLLHNRTCFAEARKPMSENLTGVFDHCGNLLAKFVRNVARSQLQVRIYDFVSNVDQDILYDILGTNISDFNKRATILALAFDSYWNFFLN</sequence>
<dbReference type="Proteomes" id="UP000188320">
    <property type="component" value="Unassembled WGS sequence"/>
</dbReference>
<name>A0A1R1PHH7_ZANCU</name>
<proteinExistence type="predicted"/>
<organism evidence="1 2">
    <name type="scientific">Zancudomyces culisetae</name>
    <name type="common">Gut fungus</name>
    <name type="synonym">Smittium culisetae</name>
    <dbReference type="NCBI Taxonomy" id="1213189"/>
    <lineage>
        <taxon>Eukaryota</taxon>
        <taxon>Fungi</taxon>
        <taxon>Fungi incertae sedis</taxon>
        <taxon>Zoopagomycota</taxon>
        <taxon>Kickxellomycotina</taxon>
        <taxon>Harpellomycetes</taxon>
        <taxon>Harpellales</taxon>
        <taxon>Legeriomycetaceae</taxon>
        <taxon>Zancudomyces</taxon>
    </lineage>
</organism>
<reference evidence="2" key="1">
    <citation type="submission" date="2017-01" db="EMBL/GenBank/DDBJ databases">
        <authorList>
            <person name="Wang Y."/>
            <person name="White M."/>
            <person name="Kvist S."/>
            <person name="Moncalvo J.-M."/>
        </authorList>
    </citation>
    <scope>NUCLEOTIDE SEQUENCE [LARGE SCALE GENOMIC DNA]</scope>
    <source>
        <strain evidence="2">COL-18-3</strain>
    </source>
</reference>
<evidence type="ECO:0000313" key="2">
    <source>
        <dbReference type="Proteomes" id="UP000188320"/>
    </source>
</evidence>
<comment type="caution">
    <text evidence="1">The sequence shown here is derived from an EMBL/GenBank/DDBJ whole genome shotgun (WGS) entry which is preliminary data.</text>
</comment>